<keyword evidence="3" id="KW-1185">Reference proteome</keyword>
<accession>A0A7W9V180</accession>
<proteinExistence type="predicted"/>
<evidence type="ECO:0000313" key="2">
    <source>
        <dbReference type="EMBL" id="MBB5938910.1"/>
    </source>
</evidence>
<organism evidence="2 3">
    <name type="scientific">Streptomyces zagrosensis</name>
    <dbReference type="NCBI Taxonomy" id="1042984"/>
    <lineage>
        <taxon>Bacteria</taxon>
        <taxon>Bacillati</taxon>
        <taxon>Actinomycetota</taxon>
        <taxon>Actinomycetes</taxon>
        <taxon>Kitasatosporales</taxon>
        <taxon>Streptomycetaceae</taxon>
        <taxon>Streptomyces</taxon>
    </lineage>
</organism>
<evidence type="ECO:0000313" key="3">
    <source>
        <dbReference type="Proteomes" id="UP000588098"/>
    </source>
</evidence>
<protein>
    <submittedName>
        <fullName evidence="2">Uncharacterized protein</fullName>
    </submittedName>
</protein>
<dbReference type="Proteomes" id="UP000588098">
    <property type="component" value="Unassembled WGS sequence"/>
</dbReference>
<name>A0A7W9V180_9ACTN</name>
<dbReference type="EMBL" id="JACHJL010000019">
    <property type="protein sequence ID" value="MBB5938910.1"/>
    <property type="molecule type" value="Genomic_DNA"/>
</dbReference>
<dbReference type="AlphaFoldDB" id="A0A7W9V180"/>
<sequence length="66" mass="7069">MGGARTIGAALHAARVSDAVPIPAVRPHSVVRAALPPTARRPRATLRTHATRRPTTRIPGMFRLRG</sequence>
<gene>
    <name evidence="2" type="ORF">FHS42_006001</name>
</gene>
<feature type="compositionally biased region" description="Basic residues" evidence="1">
    <location>
        <begin position="40"/>
        <end position="55"/>
    </location>
</feature>
<evidence type="ECO:0000256" key="1">
    <source>
        <dbReference type="SAM" id="MobiDB-lite"/>
    </source>
</evidence>
<reference evidence="2 3" key="1">
    <citation type="submission" date="2020-08" db="EMBL/GenBank/DDBJ databases">
        <title>Genomic Encyclopedia of Type Strains, Phase III (KMG-III): the genomes of soil and plant-associated and newly described type strains.</title>
        <authorList>
            <person name="Whitman W."/>
        </authorList>
    </citation>
    <scope>NUCLEOTIDE SEQUENCE [LARGE SCALE GENOMIC DNA]</scope>
    <source>
        <strain evidence="2 3">CECT 8305</strain>
    </source>
</reference>
<feature type="region of interest" description="Disordered" evidence="1">
    <location>
        <begin position="36"/>
        <end position="66"/>
    </location>
</feature>
<comment type="caution">
    <text evidence="2">The sequence shown here is derived from an EMBL/GenBank/DDBJ whole genome shotgun (WGS) entry which is preliminary data.</text>
</comment>